<evidence type="ECO:0000313" key="2">
    <source>
        <dbReference type="EMBL" id="OLP96892.1"/>
    </source>
</evidence>
<evidence type="ECO:0000313" key="3">
    <source>
        <dbReference type="Proteomes" id="UP000186817"/>
    </source>
</evidence>
<sequence length="1443" mass="158216">MGCAAIDLPAGELVRDTLQLEAGAKATRQVLLRKGEHVSWVCTVESSLTLDFMVKLSSRRPQEVRCADRPVRLLGVDKCRMVKDRERGSVFQGYLDLFGEHADCVKQSDTCEPVATLYFEMDNGFSFFTAKDIVLQVSKQTLRTTQTHQTDASVPVPGPASSEDSMEPVQSEPAASASASTSQSRPCSLLTQRSGDLRFGRLQTLLKDAIRLCPADASAALEHLLAAQARLQEYAQQAAEDDLGPLSPLRRRRPERSARRHAPRSKVNSSPMKAEETRDDLATVAGPISTHLKGLADRRGCVCLGVRTVPCIEHCFVLCRSDLDNKPEEPDFGQEALLSEMKKASIAIQVDGVRARRKTFRQSGTSTKTAAGPSRGQEERDLIRALSEFAPQSLNAFDDAFNLLDGGMGVAVSAAMARRAALYGRGEQTLGGDCRAVLASAFREFSSWLELNLVEAGMELVVVGFQCLMAVNVTRAAKSGRSARESAGHCGGGGSGWAHRRSVLHVGLEPAGPGCKAPSRRAGPRHVAGEEDAFTAVMTDDKDPYLVAKALCRLDRPAELEEEENRMMKAEMRKEGGSFVQGSDGAGNNVAELEDVEQLKKISKCRGVLQMLVLTVDIPPTAVLSTGFMDFYGHDYRRRQCAVRLPPLRCDYLSMDRRNAMLMMILESSRLLCFELALVERAKRSRQRQSKHVAADELRQVHACAMRIEFCAGGTKGALQGRRSLGKTDSPIWSRECSVFKKGSELFWMGLGWRQAKTKARARLPLVCDELLDESQDDAAGLVAAEAGSQGHAARAREEERPGGSSREGGGQQRRCAGELVQRRALEDGGLPEAPWHPSIVARASIEALMMEDFVGAQTGPHQDERRLTVRGWLEHRSHLQSYAGPIRSESEMPPLREEKSDRTWGGNKDKEKETAKGPFLSKLPQALLHALERLARPSGPSCVAPVSRRPRPLDFAREVEPDEPVPRVAVRADKRQTRELLQLLDHARDRMVLDARPPNLAESSETRWIRTLGTLEQFQFIFLHLKEFYHAFVVSEQRARRNVLSLELDYQDVLQLSACSKALRGHKVLASLNTMAMGDLNAVAYGQTSHLAVLLRTRAVELADFICLQGRPPRAGRQIAGLLIDDFILLDPVPRSFALTSAEPRTMRAVIAGYKESGLPKRKQVRAQGRRSGVLGRTTGWLLLEGWFQVDVDLRALPAAPILLTTDASSTAARRHINIGEVRAAIRGVEHIGHRFPGHRYVHLQDSQATLATFVNWAGLRRLLSIGSFVDPWPGILLPEYGLPTDTSALRSPIGLSTVGKATSPSSTPSSASWGFIRGSLPGFPTKRNCGQMLPVPGPSSQCLTACHGPEQKAVNFRQRCQVGVAEAYELPKEVSARSSRWSRTEGPCLMSIATILSTEPNVVLPFSRFKGGGIWVETANGGVALRHKSDTLFGEELPAGE</sequence>
<feature type="region of interest" description="Disordered" evidence="1">
    <location>
        <begin position="786"/>
        <end position="815"/>
    </location>
</feature>
<feature type="region of interest" description="Disordered" evidence="1">
    <location>
        <begin position="238"/>
        <end position="278"/>
    </location>
</feature>
<keyword evidence="3" id="KW-1185">Reference proteome</keyword>
<feature type="region of interest" description="Disordered" evidence="1">
    <location>
        <begin position="144"/>
        <end position="188"/>
    </location>
</feature>
<dbReference type="EMBL" id="LSRX01000452">
    <property type="protein sequence ID" value="OLP96892.1"/>
    <property type="molecule type" value="Genomic_DNA"/>
</dbReference>
<name>A0A1Q9DNZ9_SYMMI</name>
<feature type="region of interest" description="Disordered" evidence="1">
    <location>
        <begin position="358"/>
        <end position="377"/>
    </location>
</feature>
<organism evidence="2 3">
    <name type="scientific">Symbiodinium microadriaticum</name>
    <name type="common">Dinoflagellate</name>
    <name type="synonym">Zooxanthella microadriatica</name>
    <dbReference type="NCBI Taxonomy" id="2951"/>
    <lineage>
        <taxon>Eukaryota</taxon>
        <taxon>Sar</taxon>
        <taxon>Alveolata</taxon>
        <taxon>Dinophyceae</taxon>
        <taxon>Suessiales</taxon>
        <taxon>Symbiodiniaceae</taxon>
        <taxon>Symbiodinium</taxon>
    </lineage>
</organism>
<feature type="compositionally biased region" description="Low complexity" evidence="1">
    <location>
        <begin position="171"/>
        <end position="184"/>
    </location>
</feature>
<dbReference type="Proteomes" id="UP000186817">
    <property type="component" value="Unassembled WGS sequence"/>
</dbReference>
<accession>A0A1Q9DNZ9</accession>
<evidence type="ECO:0000256" key="1">
    <source>
        <dbReference type="SAM" id="MobiDB-lite"/>
    </source>
</evidence>
<dbReference type="OrthoDB" id="423994at2759"/>
<feature type="compositionally biased region" description="Basic residues" evidence="1">
    <location>
        <begin position="249"/>
        <end position="264"/>
    </location>
</feature>
<reference evidence="2 3" key="1">
    <citation type="submission" date="2016-02" db="EMBL/GenBank/DDBJ databases">
        <title>Genome analysis of coral dinoflagellate symbionts highlights evolutionary adaptations to a symbiotic lifestyle.</title>
        <authorList>
            <person name="Aranda M."/>
            <person name="Li Y."/>
            <person name="Liew Y.J."/>
            <person name="Baumgarten S."/>
            <person name="Simakov O."/>
            <person name="Wilson M."/>
            <person name="Piel J."/>
            <person name="Ashoor H."/>
            <person name="Bougouffa S."/>
            <person name="Bajic V.B."/>
            <person name="Ryu T."/>
            <person name="Ravasi T."/>
            <person name="Bayer T."/>
            <person name="Micklem G."/>
            <person name="Kim H."/>
            <person name="Bhak J."/>
            <person name="Lajeunesse T.C."/>
            <person name="Voolstra C.R."/>
        </authorList>
    </citation>
    <scope>NUCLEOTIDE SEQUENCE [LARGE SCALE GENOMIC DNA]</scope>
    <source>
        <strain evidence="2 3">CCMP2467</strain>
    </source>
</reference>
<feature type="region of interest" description="Disordered" evidence="1">
    <location>
        <begin position="884"/>
        <end position="915"/>
    </location>
</feature>
<gene>
    <name evidence="2" type="ORF">AK812_SmicGene20843</name>
</gene>
<comment type="caution">
    <text evidence="2">The sequence shown here is derived from an EMBL/GenBank/DDBJ whole genome shotgun (WGS) entry which is preliminary data.</text>
</comment>
<feature type="compositionally biased region" description="Basic and acidic residues" evidence="1">
    <location>
        <begin position="889"/>
        <end position="915"/>
    </location>
</feature>
<protein>
    <submittedName>
        <fullName evidence="2">Uncharacterized protein</fullName>
    </submittedName>
</protein>
<proteinExistence type="predicted"/>